<organism evidence="1 2">
    <name type="scientific">Suillus subaureus</name>
    <dbReference type="NCBI Taxonomy" id="48587"/>
    <lineage>
        <taxon>Eukaryota</taxon>
        <taxon>Fungi</taxon>
        <taxon>Dikarya</taxon>
        <taxon>Basidiomycota</taxon>
        <taxon>Agaricomycotina</taxon>
        <taxon>Agaricomycetes</taxon>
        <taxon>Agaricomycetidae</taxon>
        <taxon>Boletales</taxon>
        <taxon>Suillineae</taxon>
        <taxon>Suillaceae</taxon>
        <taxon>Suillus</taxon>
    </lineage>
</organism>
<dbReference type="Pfam" id="PF20414">
    <property type="entry name" value="DUF6698"/>
    <property type="match status" value="1"/>
</dbReference>
<dbReference type="EMBL" id="JABBWG010000006">
    <property type="protein sequence ID" value="KAG1821703.1"/>
    <property type="molecule type" value="Genomic_DNA"/>
</dbReference>
<comment type="caution">
    <text evidence="1">The sequence shown here is derived from an EMBL/GenBank/DDBJ whole genome shotgun (WGS) entry which is preliminary data.</text>
</comment>
<dbReference type="RefSeq" id="XP_041196443.1">
    <property type="nucleotide sequence ID" value="XM_041332535.1"/>
</dbReference>
<proteinExistence type="predicted"/>
<dbReference type="InterPro" id="IPR046521">
    <property type="entry name" value="DUF6698"/>
</dbReference>
<dbReference type="GeneID" id="64626552"/>
<dbReference type="OrthoDB" id="3231188at2759"/>
<evidence type="ECO:0000313" key="2">
    <source>
        <dbReference type="Proteomes" id="UP000807769"/>
    </source>
</evidence>
<accession>A0A9P7EGY3</accession>
<keyword evidence="2" id="KW-1185">Reference proteome</keyword>
<dbReference type="Proteomes" id="UP000807769">
    <property type="component" value="Unassembled WGS sequence"/>
</dbReference>
<sequence length="186" mass="20630">MPLQNNYFATCLGPSTFTCTMGVQMVITNTSYNRANVPEIQQFLGATSLTNLTYKTFPLVLFPDLKEDKSLKTVFGNWKLLARILKALLCGVTSLHHTSSSGGAHTNSMKWSIQQVLPGSIAWAAVIGIFLLSPDTEFSSSSVSKRSTISYKELFFNYKKVLVSKWSTKCIKAIVTNIDHYIFKAA</sequence>
<protein>
    <submittedName>
        <fullName evidence="1">Uncharacterized protein</fullName>
    </submittedName>
</protein>
<name>A0A9P7EGY3_9AGAM</name>
<dbReference type="AlphaFoldDB" id="A0A9P7EGY3"/>
<evidence type="ECO:0000313" key="1">
    <source>
        <dbReference type="EMBL" id="KAG1821703.1"/>
    </source>
</evidence>
<reference evidence="1" key="1">
    <citation type="journal article" date="2020" name="New Phytol.">
        <title>Comparative genomics reveals dynamic genome evolution in host specialist ectomycorrhizal fungi.</title>
        <authorList>
            <person name="Lofgren L.A."/>
            <person name="Nguyen N.H."/>
            <person name="Vilgalys R."/>
            <person name="Ruytinx J."/>
            <person name="Liao H.L."/>
            <person name="Branco S."/>
            <person name="Kuo A."/>
            <person name="LaButti K."/>
            <person name="Lipzen A."/>
            <person name="Andreopoulos W."/>
            <person name="Pangilinan J."/>
            <person name="Riley R."/>
            <person name="Hundley H."/>
            <person name="Na H."/>
            <person name="Barry K."/>
            <person name="Grigoriev I.V."/>
            <person name="Stajich J.E."/>
            <person name="Kennedy P.G."/>
        </authorList>
    </citation>
    <scope>NUCLEOTIDE SEQUENCE</scope>
    <source>
        <strain evidence="1">MN1</strain>
    </source>
</reference>
<gene>
    <name evidence="1" type="ORF">BJ212DRAFT_1297042</name>
</gene>